<dbReference type="Proteomes" id="UP000306825">
    <property type="component" value="Chromosome"/>
</dbReference>
<dbReference type="Gene3D" id="3.30.160.390">
    <property type="entry name" value="Integrase, DNA-binding domain"/>
    <property type="match status" value="1"/>
</dbReference>
<organism evidence="4 5">
    <name type="scientific">Caminibacter mediatlanticus TB-2</name>
    <dbReference type="NCBI Taxonomy" id="391592"/>
    <lineage>
        <taxon>Bacteria</taxon>
        <taxon>Pseudomonadati</taxon>
        <taxon>Campylobacterota</taxon>
        <taxon>Epsilonproteobacteria</taxon>
        <taxon>Nautiliales</taxon>
        <taxon>Nautiliaceae</taxon>
        <taxon>Caminibacter</taxon>
    </lineage>
</organism>
<protein>
    <submittedName>
        <fullName evidence="4">DUF4102 domain-containing protein</fullName>
    </submittedName>
</protein>
<dbReference type="PANTHER" id="PTHR30629:SF2">
    <property type="entry name" value="PROPHAGE INTEGRASE INTS-RELATED"/>
    <property type="match status" value="1"/>
</dbReference>
<sequence length="128" mass="15071">MANNLTQTAINSFLKSDRKKISDGMVTGLRLVKKSKSIIWEFRYKKVGTQKDTNIKIGNYPDISLKTAREIAREYKELLARGIDPNDYKREKEEAIKREQEKKTFKMVAYEFLELKKNEVGEKRFKSF</sequence>
<dbReference type="InterPro" id="IPR038488">
    <property type="entry name" value="Integrase_DNA-bd_sf"/>
</dbReference>
<evidence type="ECO:0000256" key="1">
    <source>
        <dbReference type="ARBA" id="ARBA00008857"/>
    </source>
</evidence>
<dbReference type="RefSeq" id="WP_138322779.1">
    <property type="nucleotide sequence ID" value="NZ_CP040463.1"/>
</dbReference>
<dbReference type="Pfam" id="PF13356">
    <property type="entry name" value="Arm-DNA-bind_3"/>
    <property type="match status" value="1"/>
</dbReference>
<reference evidence="4 5" key="1">
    <citation type="submission" date="2019-05" db="EMBL/GenBank/DDBJ databases">
        <title>A comparative analysis of the Nautiliaceae.</title>
        <authorList>
            <person name="Grosche A."/>
            <person name="Smedile F."/>
            <person name="Vetriani C."/>
        </authorList>
    </citation>
    <scope>NUCLEOTIDE SEQUENCE [LARGE SCALE GENOMIC DNA]</scope>
    <source>
        <strain evidence="4 5">TB-2</strain>
    </source>
</reference>
<evidence type="ECO:0000259" key="3">
    <source>
        <dbReference type="Pfam" id="PF13356"/>
    </source>
</evidence>
<dbReference type="InterPro" id="IPR025166">
    <property type="entry name" value="Integrase_DNA_bind_dom"/>
</dbReference>
<name>A0ABX5V6C2_9BACT</name>
<evidence type="ECO:0000313" key="4">
    <source>
        <dbReference type="EMBL" id="QCT93788.1"/>
    </source>
</evidence>
<keyword evidence="5" id="KW-1185">Reference proteome</keyword>
<dbReference type="EMBL" id="CP040463">
    <property type="protein sequence ID" value="QCT93788.1"/>
    <property type="molecule type" value="Genomic_DNA"/>
</dbReference>
<keyword evidence="2" id="KW-0229">DNA integration</keyword>
<evidence type="ECO:0000256" key="2">
    <source>
        <dbReference type="ARBA" id="ARBA00022908"/>
    </source>
</evidence>
<proteinExistence type="inferred from homology"/>
<evidence type="ECO:0000313" key="5">
    <source>
        <dbReference type="Proteomes" id="UP000306825"/>
    </source>
</evidence>
<dbReference type="PANTHER" id="PTHR30629">
    <property type="entry name" value="PROPHAGE INTEGRASE"/>
    <property type="match status" value="1"/>
</dbReference>
<feature type="domain" description="Integrase DNA-binding" evidence="3">
    <location>
        <begin position="5"/>
        <end position="92"/>
    </location>
</feature>
<dbReference type="InterPro" id="IPR050808">
    <property type="entry name" value="Phage_Integrase"/>
</dbReference>
<comment type="similarity">
    <text evidence="1">Belongs to the 'phage' integrase family.</text>
</comment>
<accession>A0ABX5V6C2</accession>
<gene>
    <name evidence="4" type="ORF">FE773_00915</name>
</gene>